<proteinExistence type="predicted"/>
<name>A0A240ASE2_CLOCO</name>
<gene>
    <name evidence="3" type="ORF">NCTC13028_01950</name>
    <name evidence="2" type="ORF">SAMN05216497_10822</name>
</gene>
<dbReference type="InterPro" id="IPR011989">
    <property type="entry name" value="ARM-like"/>
</dbReference>
<dbReference type="EMBL" id="FNGL01000008">
    <property type="protein sequence ID" value="SDL12654.1"/>
    <property type="molecule type" value="Genomic_DNA"/>
</dbReference>
<dbReference type="Pfam" id="PF13646">
    <property type="entry name" value="HEAT_2"/>
    <property type="match status" value="1"/>
</dbReference>
<evidence type="ECO:0000259" key="1">
    <source>
        <dbReference type="Pfam" id="PF14493"/>
    </source>
</evidence>
<dbReference type="InterPro" id="IPR029491">
    <property type="entry name" value="Helicase_HTH"/>
</dbReference>
<protein>
    <submittedName>
        <fullName evidence="2">Helix-turn-helix domain-containing protein</fullName>
    </submittedName>
    <submittedName>
        <fullName evidence="3">PBS lyase HEAT-like repeat-containing protein</fullName>
    </submittedName>
</protein>
<evidence type="ECO:0000313" key="3">
    <source>
        <dbReference type="EMBL" id="SQB35438.1"/>
    </source>
</evidence>
<accession>A0A240ASE2</accession>
<dbReference type="SUPFAM" id="SSF48371">
    <property type="entry name" value="ARM repeat"/>
    <property type="match status" value="1"/>
</dbReference>
<feature type="domain" description="Helicase Helix-turn-helix" evidence="1">
    <location>
        <begin position="26"/>
        <end position="99"/>
    </location>
</feature>
<organism evidence="3 5">
    <name type="scientific">Clostridium cochlearium</name>
    <dbReference type="NCBI Taxonomy" id="1494"/>
    <lineage>
        <taxon>Bacteria</taxon>
        <taxon>Bacillati</taxon>
        <taxon>Bacillota</taxon>
        <taxon>Clostridia</taxon>
        <taxon>Eubacteriales</taxon>
        <taxon>Clostridiaceae</taxon>
        <taxon>Clostridium</taxon>
    </lineage>
</organism>
<sequence>MELGEIKMRKGLLKVDWNNVQQYSNEEITYFLFLEGKNIDTICKIRNMSKQEVQNHIIHGKIKYSFFVKSQDEKELLKNIGKAGKLDKLSLLQSLEEKIKKNLLNYIKNNYADMPPKDKETAVWIVGELKATNCNNVLLKGSVHKFINIRRMAISAMGKIAHEDFEIPLIRALDDDNPQVVLYAIKALGKIKSKKAIDKIKTLEEKWDKNYIKNACENYTEVLKEEDSNLKR</sequence>
<dbReference type="Proteomes" id="UP000198811">
    <property type="component" value="Unassembled WGS sequence"/>
</dbReference>
<dbReference type="InterPro" id="IPR016024">
    <property type="entry name" value="ARM-type_fold"/>
</dbReference>
<dbReference type="GO" id="GO:0016829">
    <property type="term" value="F:lyase activity"/>
    <property type="evidence" value="ECO:0007669"/>
    <property type="project" value="UniProtKB-KW"/>
</dbReference>
<keyword evidence="3" id="KW-0456">Lyase</keyword>
<dbReference type="STRING" id="1494.SAMN05216497_10822"/>
<evidence type="ECO:0000313" key="5">
    <source>
        <dbReference type="Proteomes" id="UP000250223"/>
    </source>
</evidence>
<reference evidence="2 4" key="1">
    <citation type="submission" date="2016-10" db="EMBL/GenBank/DDBJ databases">
        <authorList>
            <person name="Varghese N."/>
            <person name="Submissions S."/>
        </authorList>
    </citation>
    <scope>NUCLEOTIDE SEQUENCE [LARGE SCALE GENOMIC DNA]</scope>
    <source>
        <strain evidence="2 4">NLAE-zl-C224</strain>
    </source>
</reference>
<dbReference type="Gene3D" id="1.25.10.10">
    <property type="entry name" value="Leucine-rich Repeat Variant"/>
    <property type="match status" value="1"/>
</dbReference>
<keyword evidence="4" id="KW-1185">Reference proteome</keyword>
<dbReference type="EMBL" id="UAWC01000024">
    <property type="protein sequence ID" value="SQB35438.1"/>
    <property type="molecule type" value="Genomic_DNA"/>
</dbReference>
<dbReference type="Proteomes" id="UP000250223">
    <property type="component" value="Unassembled WGS sequence"/>
</dbReference>
<evidence type="ECO:0000313" key="4">
    <source>
        <dbReference type="Proteomes" id="UP000198811"/>
    </source>
</evidence>
<dbReference type="AlphaFoldDB" id="A0A240ASE2"/>
<reference evidence="3 5" key="2">
    <citation type="submission" date="2018-06" db="EMBL/GenBank/DDBJ databases">
        <authorList>
            <consortium name="Pathogen Informatics"/>
            <person name="Doyle S."/>
        </authorList>
    </citation>
    <scope>NUCLEOTIDE SEQUENCE [LARGE SCALE GENOMIC DNA]</scope>
    <source>
        <strain evidence="3 5">NCTC13028</strain>
    </source>
</reference>
<dbReference type="Pfam" id="PF14493">
    <property type="entry name" value="HTH_40"/>
    <property type="match status" value="1"/>
</dbReference>
<evidence type="ECO:0000313" key="2">
    <source>
        <dbReference type="EMBL" id="SDL12654.1"/>
    </source>
</evidence>